<accession>A0AAN9KFY9</accession>
<feature type="region of interest" description="Disordered" evidence="1">
    <location>
        <begin position="1"/>
        <end position="26"/>
    </location>
</feature>
<evidence type="ECO:0000313" key="3">
    <source>
        <dbReference type="Proteomes" id="UP001367508"/>
    </source>
</evidence>
<proteinExistence type="predicted"/>
<keyword evidence="3" id="KW-1185">Reference proteome</keyword>
<protein>
    <submittedName>
        <fullName evidence="2">Uncharacterized protein</fullName>
    </submittedName>
</protein>
<sequence>MQGNHEARSSLIRQGGHGARAKSPHWRSEHTLILTASRPHNWQPKAMIDVNAKAFYSLKRLPVAQNHSFWSSARHAYYCTKPSAASQSSKLCCCQAQMDSVAVVDLFLYLTGPYNSIYAQALCLSNWATPLDLYIHCCTS</sequence>
<dbReference type="AlphaFoldDB" id="A0AAN9KFY9"/>
<dbReference type="Proteomes" id="UP001367508">
    <property type="component" value="Unassembled WGS sequence"/>
</dbReference>
<organism evidence="2 3">
    <name type="scientific">Canavalia gladiata</name>
    <name type="common">Sword bean</name>
    <name type="synonym">Dolichos gladiatus</name>
    <dbReference type="NCBI Taxonomy" id="3824"/>
    <lineage>
        <taxon>Eukaryota</taxon>
        <taxon>Viridiplantae</taxon>
        <taxon>Streptophyta</taxon>
        <taxon>Embryophyta</taxon>
        <taxon>Tracheophyta</taxon>
        <taxon>Spermatophyta</taxon>
        <taxon>Magnoliopsida</taxon>
        <taxon>eudicotyledons</taxon>
        <taxon>Gunneridae</taxon>
        <taxon>Pentapetalae</taxon>
        <taxon>rosids</taxon>
        <taxon>fabids</taxon>
        <taxon>Fabales</taxon>
        <taxon>Fabaceae</taxon>
        <taxon>Papilionoideae</taxon>
        <taxon>50 kb inversion clade</taxon>
        <taxon>NPAAA clade</taxon>
        <taxon>indigoferoid/millettioid clade</taxon>
        <taxon>Phaseoleae</taxon>
        <taxon>Canavalia</taxon>
    </lineage>
</organism>
<gene>
    <name evidence="2" type="ORF">VNO77_34089</name>
</gene>
<dbReference type="EMBL" id="JAYMYQ010000008">
    <property type="protein sequence ID" value="KAK7315538.1"/>
    <property type="molecule type" value="Genomic_DNA"/>
</dbReference>
<reference evidence="2 3" key="1">
    <citation type="submission" date="2024-01" db="EMBL/GenBank/DDBJ databases">
        <title>The genomes of 5 underutilized Papilionoideae crops provide insights into root nodulation and disease resistanc.</title>
        <authorList>
            <person name="Jiang F."/>
        </authorList>
    </citation>
    <scope>NUCLEOTIDE SEQUENCE [LARGE SCALE GENOMIC DNA]</scope>
    <source>
        <strain evidence="2">LVBAO_FW01</strain>
        <tissue evidence="2">Leaves</tissue>
    </source>
</reference>
<comment type="caution">
    <text evidence="2">The sequence shown here is derived from an EMBL/GenBank/DDBJ whole genome shotgun (WGS) entry which is preliminary data.</text>
</comment>
<evidence type="ECO:0000313" key="2">
    <source>
        <dbReference type="EMBL" id="KAK7315538.1"/>
    </source>
</evidence>
<name>A0AAN9KFY9_CANGL</name>
<evidence type="ECO:0000256" key="1">
    <source>
        <dbReference type="SAM" id="MobiDB-lite"/>
    </source>
</evidence>